<name>A0A2G5F020_AQUCA</name>
<dbReference type="Gene3D" id="3.100.10.10">
    <property type="match status" value="1"/>
</dbReference>
<evidence type="ECO:0000313" key="5">
    <source>
        <dbReference type="Proteomes" id="UP000230069"/>
    </source>
</evidence>
<feature type="domain" description="Large ribosomal subunit protein uL15/eL18" evidence="3">
    <location>
        <begin position="23"/>
        <end position="57"/>
    </location>
</feature>
<dbReference type="OrthoDB" id="1747566at2759"/>
<dbReference type="InParanoid" id="A0A2G5F020"/>
<reference evidence="4 5" key="1">
    <citation type="submission" date="2017-09" db="EMBL/GenBank/DDBJ databases">
        <title>WGS assembly of Aquilegia coerulea Goldsmith.</title>
        <authorList>
            <person name="Hodges S."/>
            <person name="Kramer E."/>
            <person name="Nordborg M."/>
            <person name="Tomkins J."/>
            <person name="Borevitz J."/>
            <person name="Derieg N."/>
            <person name="Yan J."/>
            <person name="Mihaltcheva S."/>
            <person name="Hayes R.D."/>
            <person name="Rokhsar D."/>
        </authorList>
    </citation>
    <scope>NUCLEOTIDE SEQUENCE [LARGE SCALE GENOMIC DNA]</scope>
    <source>
        <strain evidence="5">cv. Goldsmith</strain>
    </source>
</reference>
<dbReference type="GO" id="GO:1990904">
    <property type="term" value="C:ribonucleoprotein complex"/>
    <property type="evidence" value="ECO:0007669"/>
    <property type="project" value="UniProtKB-KW"/>
</dbReference>
<keyword evidence="2" id="KW-0687">Ribonucleoprotein</keyword>
<proteinExistence type="predicted"/>
<keyword evidence="1" id="KW-0689">Ribosomal protein</keyword>
<evidence type="ECO:0000259" key="3">
    <source>
        <dbReference type="Pfam" id="PF17135"/>
    </source>
</evidence>
<protein>
    <recommendedName>
        <fullName evidence="3">Large ribosomal subunit protein uL15/eL18 domain-containing protein</fullName>
    </recommendedName>
</protein>
<evidence type="ECO:0000313" key="4">
    <source>
        <dbReference type="EMBL" id="PIA61322.1"/>
    </source>
</evidence>
<dbReference type="Proteomes" id="UP000230069">
    <property type="component" value="Unassembled WGS sequence"/>
</dbReference>
<evidence type="ECO:0000256" key="2">
    <source>
        <dbReference type="ARBA" id="ARBA00023274"/>
    </source>
</evidence>
<gene>
    <name evidence="4" type="ORF">AQUCO_00300692v1</name>
</gene>
<dbReference type="InterPro" id="IPR021131">
    <property type="entry name" value="Ribosomal_uL15/eL18"/>
</dbReference>
<dbReference type="AlphaFoldDB" id="A0A2G5F020"/>
<accession>A0A2G5F020</accession>
<evidence type="ECO:0000256" key="1">
    <source>
        <dbReference type="ARBA" id="ARBA00022980"/>
    </source>
</evidence>
<sequence>MTFTSSFLSSFTVFLYGELKAGLKRLFMSKINKAPLSLSRLIRYIKGKEDKIAVLVVSSSSFKSDCIEVY</sequence>
<dbReference type="EMBL" id="KZ305020">
    <property type="protein sequence ID" value="PIA61322.1"/>
    <property type="molecule type" value="Genomic_DNA"/>
</dbReference>
<dbReference type="GO" id="GO:0005840">
    <property type="term" value="C:ribosome"/>
    <property type="evidence" value="ECO:0007669"/>
    <property type="project" value="UniProtKB-KW"/>
</dbReference>
<organism evidence="4 5">
    <name type="scientific">Aquilegia coerulea</name>
    <name type="common">Rocky mountain columbine</name>
    <dbReference type="NCBI Taxonomy" id="218851"/>
    <lineage>
        <taxon>Eukaryota</taxon>
        <taxon>Viridiplantae</taxon>
        <taxon>Streptophyta</taxon>
        <taxon>Embryophyta</taxon>
        <taxon>Tracheophyta</taxon>
        <taxon>Spermatophyta</taxon>
        <taxon>Magnoliopsida</taxon>
        <taxon>Ranunculales</taxon>
        <taxon>Ranunculaceae</taxon>
        <taxon>Thalictroideae</taxon>
        <taxon>Aquilegia</taxon>
    </lineage>
</organism>
<keyword evidence="5" id="KW-1185">Reference proteome</keyword>
<dbReference type="STRING" id="218851.A0A2G5F020"/>
<dbReference type="Pfam" id="PF17135">
    <property type="entry name" value="Ribosomal_L18"/>
    <property type="match status" value="1"/>
</dbReference>